<evidence type="ECO:0000313" key="3">
    <source>
        <dbReference type="EMBL" id="CAE7683400.1"/>
    </source>
</evidence>
<feature type="transmembrane region" description="Helical" evidence="2">
    <location>
        <begin position="37"/>
        <end position="56"/>
    </location>
</feature>
<dbReference type="Proteomes" id="UP000601435">
    <property type="component" value="Unassembled WGS sequence"/>
</dbReference>
<dbReference type="EMBL" id="CAJNJA010033757">
    <property type="protein sequence ID" value="CAE7683400.1"/>
    <property type="molecule type" value="Genomic_DNA"/>
</dbReference>
<reference evidence="3" key="1">
    <citation type="submission" date="2021-02" db="EMBL/GenBank/DDBJ databases">
        <authorList>
            <person name="Dougan E. K."/>
            <person name="Rhodes N."/>
            <person name="Thang M."/>
            <person name="Chan C."/>
        </authorList>
    </citation>
    <scope>NUCLEOTIDE SEQUENCE</scope>
</reference>
<proteinExistence type="predicted"/>
<dbReference type="AlphaFoldDB" id="A0A812WHU4"/>
<keyword evidence="2" id="KW-1133">Transmembrane helix</keyword>
<feature type="non-terminal residue" evidence="3">
    <location>
        <position position="1"/>
    </location>
</feature>
<keyword evidence="4" id="KW-1185">Reference proteome</keyword>
<sequence length="292" mass="32312">MLATRHPFLLTVEVVVSAADFSSDLLNALTNEFYSQLLFLMCLATAIGAGTVIVLTHYGVDIAAHMSSTFLFVAMPAWRRLADHGIHQVFEVAGDSFEMHFVNYVTVALLTFSLPLIWLFFAPLAALSHGMGLFMLGMFLQSTRLLLLKPTEDWYQSVLGRTQEGPSREATQGATEDQSPVDKAKYHQMMCTEIATEGLPSAAVTLINYNLMRNNDMTEQMNWVAAVSLFFSAYMVIRIGFKYSWHFAHGTAWSDIPLPFDEKALSYKELQAKDLGMKAGEAGIAVGSTTAQ</sequence>
<protein>
    <submittedName>
        <fullName evidence="3">Uncharacterized protein</fullName>
    </submittedName>
</protein>
<comment type="caution">
    <text evidence="3">The sequence shown here is derived from an EMBL/GenBank/DDBJ whole genome shotgun (WGS) entry which is preliminary data.</text>
</comment>
<evidence type="ECO:0000256" key="2">
    <source>
        <dbReference type="SAM" id="Phobius"/>
    </source>
</evidence>
<accession>A0A812WHU4</accession>
<keyword evidence="2" id="KW-0812">Transmembrane</keyword>
<keyword evidence="2" id="KW-0472">Membrane</keyword>
<feature type="compositionally biased region" description="Polar residues" evidence="1">
    <location>
        <begin position="169"/>
        <end position="178"/>
    </location>
</feature>
<gene>
    <name evidence="3" type="ORF">SNEC2469_LOCUS19663</name>
</gene>
<organism evidence="3 4">
    <name type="scientific">Symbiodinium necroappetens</name>
    <dbReference type="NCBI Taxonomy" id="1628268"/>
    <lineage>
        <taxon>Eukaryota</taxon>
        <taxon>Sar</taxon>
        <taxon>Alveolata</taxon>
        <taxon>Dinophyceae</taxon>
        <taxon>Suessiales</taxon>
        <taxon>Symbiodiniaceae</taxon>
        <taxon>Symbiodinium</taxon>
    </lineage>
</organism>
<evidence type="ECO:0000313" key="4">
    <source>
        <dbReference type="Proteomes" id="UP000601435"/>
    </source>
</evidence>
<name>A0A812WHU4_9DINO</name>
<feature type="transmembrane region" description="Helical" evidence="2">
    <location>
        <begin position="101"/>
        <end position="121"/>
    </location>
</feature>
<feature type="transmembrane region" description="Helical" evidence="2">
    <location>
        <begin position="221"/>
        <end position="241"/>
    </location>
</feature>
<feature type="region of interest" description="Disordered" evidence="1">
    <location>
        <begin position="161"/>
        <end position="181"/>
    </location>
</feature>
<feature type="transmembrane region" description="Helical" evidence="2">
    <location>
        <begin position="127"/>
        <end position="147"/>
    </location>
</feature>
<evidence type="ECO:0000256" key="1">
    <source>
        <dbReference type="SAM" id="MobiDB-lite"/>
    </source>
</evidence>